<dbReference type="EMBL" id="AFNU02000003">
    <property type="protein sequence ID" value="ERJ12737.1"/>
    <property type="molecule type" value="Genomic_DNA"/>
</dbReference>
<dbReference type="InParanoid" id="F7PVU1"/>
<reference evidence="1 2" key="1">
    <citation type="journal article" date="2011" name="J. Bacteriol.">
        <title>Genome sequence of Haloplasma contractile, an unusual contractile bacterium from a deep-sea anoxic brine lake.</title>
        <authorList>
            <person name="Antunes A."/>
            <person name="Alam I."/>
            <person name="El Dorry H."/>
            <person name="Siam R."/>
            <person name="Robertson A."/>
            <person name="Bajic V.B."/>
            <person name="Stingl U."/>
        </authorList>
    </citation>
    <scope>NUCLEOTIDE SEQUENCE [LARGE SCALE GENOMIC DNA]</scope>
    <source>
        <strain evidence="1 2">SSD-17B</strain>
    </source>
</reference>
<accession>F7PVU1</accession>
<dbReference type="RefSeq" id="WP_008825851.1">
    <property type="nucleotide sequence ID" value="NZ_AFNU02000003.1"/>
</dbReference>
<dbReference type="Proteomes" id="UP000005707">
    <property type="component" value="Unassembled WGS sequence"/>
</dbReference>
<comment type="caution">
    <text evidence="1">The sequence shown here is derived from an EMBL/GenBank/DDBJ whole genome shotgun (WGS) entry which is preliminary data.</text>
</comment>
<dbReference type="Pfam" id="PF14253">
    <property type="entry name" value="AbiH"/>
    <property type="match status" value="1"/>
</dbReference>
<protein>
    <submittedName>
        <fullName evidence="1">Abortive phage resistance mechanism Lactococcus lacti protein</fullName>
    </submittedName>
</protein>
<reference evidence="1 2" key="2">
    <citation type="journal article" date="2013" name="PLoS ONE">
        <title>INDIGO - INtegrated Data Warehouse of MIcrobial GenOmes with Examples from the Red Sea Extremophiles.</title>
        <authorList>
            <person name="Alam I."/>
            <person name="Antunes A."/>
            <person name="Kamau A.A."/>
            <person name="Ba Alawi W."/>
            <person name="Kalkatawi M."/>
            <person name="Stingl U."/>
            <person name="Bajic V.B."/>
        </authorList>
    </citation>
    <scope>NUCLEOTIDE SEQUENCE [LARGE SCALE GENOMIC DNA]</scope>
    <source>
        <strain evidence="1 2">SSD-17B</strain>
    </source>
</reference>
<dbReference type="AlphaFoldDB" id="F7PVU1"/>
<dbReference type="InterPro" id="IPR025935">
    <property type="entry name" value="AbiH"/>
</dbReference>
<sequence length="313" mass="36606">MKRLFIIGNGFDLAHKLPTSYEDFHAYLYEQYQATGGSVYTAPGGSVSNHGETIYDDGEVADFLVDVINRTEGEEWKDFENTLGYLDFSDYLYDLVEVYDDEDDIDYRKTMNNIEDTANDIFEAVNKIHEYFEEWINSIVITEEIQKNILFENLLKDSDNSFMTFNYTKTLEKLYDINNVFHVHGVQGTKIIVGHGSESDYEEYITLDGIGFDIPLEDLHNTLRKDTKKIIYENIIYFRNLLRDINEIYSFGFSFSNVDLIYIKEICECVDTSRIKWYLNDFDDISMRTNFKNKIRGCGFKGKFDTYSTAIKK</sequence>
<evidence type="ECO:0000313" key="2">
    <source>
        <dbReference type="Proteomes" id="UP000005707"/>
    </source>
</evidence>
<dbReference type="STRING" id="1033810.HLPCO_001077"/>
<dbReference type="OrthoDB" id="9810135at2"/>
<organism evidence="1 2">
    <name type="scientific">Haloplasma contractile SSD-17B</name>
    <dbReference type="NCBI Taxonomy" id="1033810"/>
    <lineage>
        <taxon>Bacteria</taxon>
        <taxon>Bacillati</taxon>
        <taxon>Mycoplasmatota</taxon>
        <taxon>Mollicutes</taxon>
        <taxon>Haloplasmatales</taxon>
        <taxon>Haloplasmataceae</taxon>
        <taxon>Haloplasma</taxon>
    </lineage>
</organism>
<dbReference type="eggNOG" id="ENOG502ZARP">
    <property type="taxonomic scope" value="Bacteria"/>
</dbReference>
<name>F7PVU1_9MOLU</name>
<keyword evidence="2" id="KW-1185">Reference proteome</keyword>
<proteinExistence type="predicted"/>
<gene>
    <name evidence="1" type="ORF">HLPCO_001077</name>
</gene>
<evidence type="ECO:0000313" key="1">
    <source>
        <dbReference type="EMBL" id="ERJ12737.1"/>
    </source>
</evidence>